<dbReference type="PANTHER" id="PTHR13847:SF281">
    <property type="entry name" value="FAD DEPENDENT OXIDOREDUCTASE DOMAIN-CONTAINING PROTEIN"/>
    <property type="match status" value="1"/>
</dbReference>
<dbReference type="InterPro" id="IPR006076">
    <property type="entry name" value="FAD-dep_OxRdtase"/>
</dbReference>
<sequence length="428" mass="46608">MPPQGHPASSYYVATAKGLEPHPVLRGAETADVCVIGAGYTGLSTAIHLAERGFSVVVLEAERVGWGASGRNGGQLGTTHRKDQQTLETMLGPEWAHRLWSLAVDSVATVKGLIADNAIDCNLKPGILHTAWKEGEAPELRAEVEHMQREYGVTTLRYVPADEVHEMVGTKRYFGAILDMGGAHLHPLNYCLGLACAATAKGVRIFENSRVTDIAKTDPARVTTAEGSVTARHVVLACNAYLGNLVPRIAGHIMPVNNFILATEPLGEAGARALIRDDVGVQDTKFVIDYYRLSADHRLLFGGGENYSGRLPRDLAAFVRKPMLRVFPQLKDVRIDYAWSGTLAITMPRIPDFGRIAPNIFYAQGYSGQGINLATLAGKLLAEAVAGQAERFDWMVDIKVPNFPGGTWLRYPGLLAGVWWYTLKDRLP</sequence>
<dbReference type="GO" id="GO:0016491">
    <property type="term" value="F:oxidoreductase activity"/>
    <property type="evidence" value="ECO:0007669"/>
    <property type="project" value="UniProtKB-KW"/>
</dbReference>
<evidence type="ECO:0000313" key="3">
    <source>
        <dbReference type="EMBL" id="KAB7739250.1"/>
    </source>
</evidence>
<dbReference type="InterPro" id="IPR036188">
    <property type="entry name" value="FAD/NAD-bd_sf"/>
</dbReference>
<proteinExistence type="predicted"/>
<accession>A0A6N6VG88</accession>
<comment type="caution">
    <text evidence="3">The sequence shown here is derived from an EMBL/GenBank/DDBJ whole genome shotgun (WGS) entry which is preliminary data.</text>
</comment>
<dbReference type="GO" id="GO:0005737">
    <property type="term" value="C:cytoplasm"/>
    <property type="evidence" value="ECO:0007669"/>
    <property type="project" value="TreeGrafter"/>
</dbReference>
<organism evidence="3 4">
    <name type="scientific">Parvibaculum sedimenti</name>
    <dbReference type="NCBI Taxonomy" id="2608632"/>
    <lineage>
        <taxon>Bacteria</taxon>
        <taxon>Pseudomonadati</taxon>
        <taxon>Pseudomonadota</taxon>
        <taxon>Alphaproteobacteria</taxon>
        <taxon>Hyphomicrobiales</taxon>
        <taxon>Parvibaculaceae</taxon>
        <taxon>Parvibaculum</taxon>
    </lineage>
</organism>
<keyword evidence="4" id="KW-1185">Reference proteome</keyword>
<gene>
    <name evidence="3" type="ORF">F2P47_13610</name>
</gene>
<dbReference type="Proteomes" id="UP000468901">
    <property type="component" value="Unassembled WGS sequence"/>
</dbReference>
<dbReference type="SUPFAM" id="SSF51905">
    <property type="entry name" value="FAD/NAD(P)-binding domain"/>
    <property type="match status" value="1"/>
</dbReference>
<protein>
    <submittedName>
        <fullName evidence="3">FAD-dependent oxidoreductase</fullName>
    </submittedName>
</protein>
<dbReference type="EMBL" id="WESC01000012">
    <property type="protein sequence ID" value="KAB7739250.1"/>
    <property type="molecule type" value="Genomic_DNA"/>
</dbReference>
<dbReference type="Pfam" id="PF01266">
    <property type="entry name" value="DAO"/>
    <property type="match status" value="1"/>
</dbReference>
<dbReference type="Gene3D" id="3.30.9.10">
    <property type="entry name" value="D-Amino Acid Oxidase, subunit A, domain 2"/>
    <property type="match status" value="1"/>
</dbReference>
<dbReference type="RefSeq" id="WP_152216922.1">
    <property type="nucleotide sequence ID" value="NZ_WESC01000012.1"/>
</dbReference>
<reference evidence="3 4" key="1">
    <citation type="submission" date="2019-09" db="EMBL/GenBank/DDBJ databases">
        <title>Parvibaculum sedimenti sp. nov., isolated from sediment.</title>
        <authorList>
            <person name="Wang Y."/>
        </authorList>
    </citation>
    <scope>NUCLEOTIDE SEQUENCE [LARGE SCALE GENOMIC DNA]</scope>
    <source>
        <strain evidence="3 4">HXT-9</strain>
    </source>
</reference>
<evidence type="ECO:0000313" key="4">
    <source>
        <dbReference type="Proteomes" id="UP000468901"/>
    </source>
</evidence>
<evidence type="ECO:0000259" key="2">
    <source>
        <dbReference type="Pfam" id="PF01266"/>
    </source>
</evidence>
<dbReference type="AlphaFoldDB" id="A0A6N6VG88"/>
<feature type="domain" description="FAD dependent oxidoreductase" evidence="2">
    <location>
        <begin position="32"/>
        <end position="383"/>
    </location>
</feature>
<dbReference type="Gene3D" id="3.50.50.60">
    <property type="entry name" value="FAD/NAD(P)-binding domain"/>
    <property type="match status" value="1"/>
</dbReference>
<keyword evidence="1" id="KW-0560">Oxidoreductase</keyword>
<dbReference type="PANTHER" id="PTHR13847">
    <property type="entry name" value="SARCOSINE DEHYDROGENASE-RELATED"/>
    <property type="match status" value="1"/>
</dbReference>
<name>A0A6N6VG88_9HYPH</name>
<evidence type="ECO:0000256" key="1">
    <source>
        <dbReference type="ARBA" id="ARBA00023002"/>
    </source>
</evidence>